<keyword evidence="1" id="KW-0813">Transport</keyword>
<reference evidence="4 5" key="1">
    <citation type="submission" date="2021-03" db="EMBL/GenBank/DDBJ databases">
        <title>Microbacterium pauli sp. nov., isolated from microfiltered milk.</title>
        <authorList>
            <person name="Bellassi P."/>
            <person name="Fontana A."/>
            <person name="Callegari M.L."/>
            <person name="Lorenzo M."/>
            <person name="Cappa F."/>
        </authorList>
    </citation>
    <scope>NUCLEOTIDE SEQUENCE [LARGE SCALE GENOMIC DNA]</scope>
    <source>
        <strain evidence="4 5">DSM 18909</strain>
    </source>
</reference>
<dbReference type="EMBL" id="JAFLHG010000007">
    <property type="protein sequence ID" value="MBT8798251.1"/>
    <property type="molecule type" value="Genomic_DNA"/>
</dbReference>
<comment type="caution">
    <text evidence="4">The sequence shown here is derived from an EMBL/GenBank/DDBJ whole genome shotgun (WGS) entry which is preliminary data.</text>
</comment>
<dbReference type="Gene3D" id="2.40.50.100">
    <property type="match status" value="1"/>
</dbReference>
<dbReference type="PANTHER" id="PTHR30469">
    <property type="entry name" value="MULTIDRUG RESISTANCE PROTEIN MDTA"/>
    <property type="match status" value="1"/>
</dbReference>
<dbReference type="SUPFAM" id="SSF51230">
    <property type="entry name" value="Single hybrid motif"/>
    <property type="match status" value="1"/>
</dbReference>
<evidence type="ECO:0000313" key="4">
    <source>
        <dbReference type="EMBL" id="MBT8798251.1"/>
    </source>
</evidence>
<evidence type="ECO:0000313" key="5">
    <source>
        <dbReference type="Proteomes" id="UP000740605"/>
    </source>
</evidence>
<sequence>MLVWRRWIFPLLLLIVCAAVAAALVKLAFFPDRTDAATLVPGGGVTTPVVAVERGSITSALTVDGTIARDDAITVRAQVEGTITEVAVGAGQSVAAGQILFTVKQVETNRRIDVTAPEAGDLTSFELVAGQSVSLGAEVAKLTPARFHVVGKVDPVQLYRLVGAPTEAQVTIQGGPAPFTCTGLRVQVAEDGTTSMICAVPGDQQVFAGLKASLAVQVGTATDVLVVPTTAVTGGAGTGTVWVDADGATEERSVQLGLTDGTSVEITGGLEEGETVRQFVPGTTEGTEPVCYEDGAGGTYCESPGMSW</sequence>
<dbReference type="InterPro" id="IPR058625">
    <property type="entry name" value="MdtA-like_BSH"/>
</dbReference>
<dbReference type="RefSeq" id="WP_215487488.1">
    <property type="nucleotide sequence ID" value="NZ_BAAAPJ010000002.1"/>
</dbReference>
<dbReference type="Pfam" id="PF25917">
    <property type="entry name" value="BSH_RND"/>
    <property type="match status" value="1"/>
</dbReference>
<dbReference type="PANTHER" id="PTHR30469:SF33">
    <property type="entry name" value="SLR1207 PROTEIN"/>
    <property type="match status" value="1"/>
</dbReference>
<organism evidence="4 5">
    <name type="scientific">Microbacterium flavum</name>
    <dbReference type="NCBI Taxonomy" id="415216"/>
    <lineage>
        <taxon>Bacteria</taxon>
        <taxon>Bacillati</taxon>
        <taxon>Actinomycetota</taxon>
        <taxon>Actinomycetes</taxon>
        <taxon>Micrococcales</taxon>
        <taxon>Microbacteriaceae</taxon>
        <taxon>Microbacterium</taxon>
    </lineage>
</organism>
<evidence type="ECO:0000259" key="2">
    <source>
        <dbReference type="Pfam" id="PF25917"/>
    </source>
</evidence>
<protein>
    <submittedName>
        <fullName evidence="4">Efflux RND transporter periplasmic adaptor subunit</fullName>
    </submittedName>
</protein>
<name>A0ABS5XUN2_9MICO</name>
<dbReference type="InterPro" id="IPR011053">
    <property type="entry name" value="Single_hybrid_motif"/>
</dbReference>
<feature type="domain" description="Multidrug resistance protein MdtA-like barrel-sandwich hybrid" evidence="2">
    <location>
        <begin position="73"/>
        <end position="138"/>
    </location>
</feature>
<dbReference type="InterPro" id="IPR058627">
    <property type="entry name" value="MdtA-like_C"/>
</dbReference>
<dbReference type="Proteomes" id="UP000740605">
    <property type="component" value="Unassembled WGS sequence"/>
</dbReference>
<proteinExistence type="predicted"/>
<evidence type="ECO:0000259" key="3">
    <source>
        <dbReference type="Pfam" id="PF25967"/>
    </source>
</evidence>
<evidence type="ECO:0000256" key="1">
    <source>
        <dbReference type="ARBA" id="ARBA00022448"/>
    </source>
</evidence>
<feature type="domain" description="Multidrug resistance protein MdtA-like C-terminal permuted SH3" evidence="3">
    <location>
        <begin position="223"/>
        <end position="276"/>
    </location>
</feature>
<keyword evidence="5" id="KW-1185">Reference proteome</keyword>
<accession>A0ABS5XUN2</accession>
<dbReference type="Gene3D" id="2.40.420.20">
    <property type="match status" value="1"/>
</dbReference>
<dbReference type="Pfam" id="PF25967">
    <property type="entry name" value="RND-MFP_C"/>
    <property type="match status" value="1"/>
</dbReference>
<gene>
    <name evidence="4" type="ORF">J0P97_09220</name>
</gene>